<dbReference type="SUPFAM" id="SSF102546">
    <property type="entry name" value="RbsD-like"/>
    <property type="match status" value="1"/>
</dbReference>
<dbReference type="Proteomes" id="UP000610846">
    <property type="component" value="Unassembled WGS sequence"/>
</dbReference>
<dbReference type="GO" id="GO:0042806">
    <property type="term" value="F:fucose binding"/>
    <property type="evidence" value="ECO:0007669"/>
    <property type="project" value="TreeGrafter"/>
</dbReference>
<protein>
    <submittedName>
        <fullName evidence="4">RbsD or FucU transport</fullName>
    </submittedName>
</protein>
<dbReference type="GO" id="GO:0036373">
    <property type="term" value="F:L-fucose mutarotase activity"/>
    <property type="evidence" value="ECO:0007669"/>
    <property type="project" value="UniProtKB-EC"/>
</dbReference>
<sequence>MLRYELLHPGLIAALASAGHGSRVLLADANYPHSTGARPGAPRVHLNVRPGLLSVDQVLEVLLDAVPVESATVMVPGGVDGDVEAAGRPVPAHAGYRAALTEVVGASGVVWHELDRFAFYAAARSDDVALLVATGDQRVYANLLLTVGVRRPSDAPRP</sequence>
<dbReference type="InterPro" id="IPR050443">
    <property type="entry name" value="RbsD/FucU_mutarotase"/>
</dbReference>
<accession>A0A927GAT9</accession>
<dbReference type="RefSeq" id="WP_191828960.1">
    <property type="nucleotide sequence ID" value="NZ_JACYHB010000007.1"/>
</dbReference>
<organism evidence="4 5">
    <name type="scientific">Cellulosimicrobium arenosum</name>
    <dbReference type="NCBI Taxonomy" id="2708133"/>
    <lineage>
        <taxon>Bacteria</taxon>
        <taxon>Bacillati</taxon>
        <taxon>Actinomycetota</taxon>
        <taxon>Actinomycetes</taxon>
        <taxon>Micrococcales</taxon>
        <taxon>Promicromonosporaceae</taxon>
        <taxon>Cellulosimicrobium</taxon>
    </lineage>
</organism>
<comment type="catalytic activity">
    <reaction evidence="1">
        <text>beta-D-ribopyranose = beta-D-ribofuranose</text>
        <dbReference type="Rhea" id="RHEA:25432"/>
        <dbReference type="ChEBI" id="CHEBI:27476"/>
        <dbReference type="ChEBI" id="CHEBI:47002"/>
        <dbReference type="EC" id="5.4.99.62"/>
    </reaction>
</comment>
<dbReference type="EMBL" id="JACYHB010000007">
    <property type="protein sequence ID" value="MBD8079369.1"/>
    <property type="molecule type" value="Genomic_DNA"/>
</dbReference>
<evidence type="ECO:0000256" key="1">
    <source>
        <dbReference type="ARBA" id="ARBA00000223"/>
    </source>
</evidence>
<keyword evidence="2" id="KW-0413">Isomerase</keyword>
<evidence type="ECO:0000256" key="2">
    <source>
        <dbReference type="ARBA" id="ARBA00023235"/>
    </source>
</evidence>
<dbReference type="PANTHER" id="PTHR31690">
    <property type="entry name" value="FUCOSE MUTAROTASE"/>
    <property type="match status" value="1"/>
</dbReference>
<gene>
    <name evidence="4" type="ORF">IF651_09925</name>
</gene>
<dbReference type="GO" id="GO:0006004">
    <property type="term" value="P:fucose metabolic process"/>
    <property type="evidence" value="ECO:0007669"/>
    <property type="project" value="TreeGrafter"/>
</dbReference>
<dbReference type="InterPro" id="IPR023750">
    <property type="entry name" value="RbsD-like_sf"/>
</dbReference>
<name>A0A927GAT9_9MICO</name>
<evidence type="ECO:0000313" key="5">
    <source>
        <dbReference type="Proteomes" id="UP000610846"/>
    </source>
</evidence>
<dbReference type="AlphaFoldDB" id="A0A927GAT9"/>
<dbReference type="Gene3D" id="3.40.1650.10">
    <property type="entry name" value="RbsD-like domain"/>
    <property type="match status" value="1"/>
</dbReference>
<reference evidence="4" key="2">
    <citation type="submission" date="2020-09" db="EMBL/GenBank/DDBJ databases">
        <authorList>
            <person name="Yu Y."/>
        </authorList>
    </citation>
    <scope>NUCLEOTIDE SEQUENCE</scope>
    <source>
        <strain evidence="4">KCTC 49039</strain>
    </source>
</reference>
<reference evidence="4" key="1">
    <citation type="journal article" date="2018" name="Curr. Microbiol.">
        <title>Cellulosimicrobium arenosum sp. nov., Isolated from Marine Sediment Sand.</title>
        <authorList>
            <person name="Oh M."/>
            <person name="Kim J.H."/>
            <person name="Yoon J.H."/>
            <person name="Schumann P."/>
            <person name="Kim W."/>
        </authorList>
    </citation>
    <scope>NUCLEOTIDE SEQUENCE</scope>
    <source>
        <strain evidence="4">KCTC 49039</strain>
    </source>
</reference>
<proteinExistence type="predicted"/>
<evidence type="ECO:0000256" key="3">
    <source>
        <dbReference type="ARBA" id="ARBA00036324"/>
    </source>
</evidence>
<dbReference type="InterPro" id="IPR007721">
    <property type="entry name" value="RbsD_FucU"/>
</dbReference>
<dbReference type="PANTHER" id="PTHR31690:SF4">
    <property type="entry name" value="FUCOSE MUTAROTASE"/>
    <property type="match status" value="1"/>
</dbReference>
<comment type="catalytic activity">
    <reaction evidence="3">
        <text>alpha-L-fucose = beta-L-fucose</text>
        <dbReference type="Rhea" id="RHEA:25580"/>
        <dbReference type="ChEBI" id="CHEBI:42548"/>
        <dbReference type="ChEBI" id="CHEBI:42589"/>
        <dbReference type="EC" id="5.1.3.29"/>
    </reaction>
</comment>
<comment type="caution">
    <text evidence="4">The sequence shown here is derived from an EMBL/GenBank/DDBJ whole genome shotgun (WGS) entry which is preliminary data.</text>
</comment>
<keyword evidence="5" id="KW-1185">Reference proteome</keyword>
<dbReference type="GO" id="GO:0062193">
    <property type="term" value="F:D-ribose pyranase activity"/>
    <property type="evidence" value="ECO:0007669"/>
    <property type="project" value="UniProtKB-EC"/>
</dbReference>
<evidence type="ECO:0000313" key="4">
    <source>
        <dbReference type="EMBL" id="MBD8079369.1"/>
    </source>
</evidence>
<dbReference type="Pfam" id="PF05025">
    <property type="entry name" value="RbsD_FucU"/>
    <property type="match status" value="1"/>
</dbReference>